<evidence type="ECO:0000313" key="18">
    <source>
        <dbReference type="Proteomes" id="UP000316726"/>
    </source>
</evidence>
<dbReference type="Gene3D" id="2.60.120.10">
    <property type="entry name" value="Jelly Rolls"/>
    <property type="match status" value="4"/>
</dbReference>
<dbReference type="EC" id="2.7.11.12" evidence="2"/>
<dbReference type="PROSITE" id="PS00108">
    <property type="entry name" value="PROTEIN_KINASE_ST"/>
    <property type="match status" value="1"/>
</dbReference>
<dbReference type="FunFam" id="1.10.510.10:FF:000005">
    <property type="entry name" value="cAMP-dependent protein kinase catalytic subunit alpha"/>
    <property type="match status" value="1"/>
</dbReference>
<evidence type="ECO:0000256" key="4">
    <source>
        <dbReference type="ARBA" id="ARBA00022535"/>
    </source>
</evidence>
<dbReference type="AlphaFoldDB" id="A0A5B8MQQ6"/>
<dbReference type="InterPro" id="IPR017441">
    <property type="entry name" value="Protein_kinase_ATP_BS"/>
</dbReference>
<dbReference type="OrthoDB" id="63267at2759"/>
<evidence type="ECO:0000256" key="12">
    <source>
        <dbReference type="PROSITE-ProRule" id="PRU10141"/>
    </source>
</evidence>
<dbReference type="SMART" id="SM00100">
    <property type="entry name" value="cNMP"/>
    <property type="match status" value="4"/>
</dbReference>
<dbReference type="InterPro" id="IPR018488">
    <property type="entry name" value="cNMP-bd_CS"/>
</dbReference>
<dbReference type="PROSITE" id="PS51285">
    <property type="entry name" value="AGC_KINASE_CTER"/>
    <property type="match status" value="1"/>
</dbReference>
<dbReference type="PROSITE" id="PS50011">
    <property type="entry name" value="PROTEIN_KINASE_DOM"/>
    <property type="match status" value="1"/>
</dbReference>
<feature type="domain" description="Cyclic nucleotide-binding" evidence="15">
    <location>
        <begin position="441"/>
        <end position="556"/>
    </location>
</feature>
<organism evidence="17 18">
    <name type="scientific">Chloropicon primus</name>
    <dbReference type="NCBI Taxonomy" id="1764295"/>
    <lineage>
        <taxon>Eukaryota</taxon>
        <taxon>Viridiplantae</taxon>
        <taxon>Chlorophyta</taxon>
        <taxon>Chloropicophyceae</taxon>
        <taxon>Chloropicales</taxon>
        <taxon>Chloropicaceae</taxon>
        <taxon>Chloropicon</taxon>
    </lineage>
</organism>
<keyword evidence="3" id="KW-0723">Serine/threonine-protein kinase</keyword>
<dbReference type="InterPro" id="IPR000595">
    <property type="entry name" value="cNMP-bd_dom"/>
</dbReference>
<dbReference type="GO" id="GO:0030553">
    <property type="term" value="F:cGMP binding"/>
    <property type="evidence" value="ECO:0007669"/>
    <property type="project" value="UniProtKB-KW"/>
</dbReference>
<evidence type="ECO:0000256" key="10">
    <source>
        <dbReference type="ARBA" id="ARBA00047298"/>
    </source>
</evidence>
<sequence>MSSNHSTGLEDELPSKVKLDGGSKHDDRPTKSVMIRANKAKRVAIAAQNIATEAEIEINTVEKSVNVLKTIYKAIESNLLFDIHDEARAALIASMTPLPEVEKDTIIINQGDKEANAFYVLEAGSCDAYVEDSTGKSILVKSYGPGSGFGELALLYDAPRAATVKSTSNCKLWVLYRKVYMAVKRTYDQKLFKEKLELLSAVPILGSLNESQQETIADALELIDFEEGDEIFKKGQVGDRFYMIKEGSVKITNPDNDNEVLTELSVGGYFGERALMQDETRAATVTTTAYCRCYSLNRSAFHELLGPLEDIWRLDALKDVTILQSLKISQLKKLAADLENKSFEAGEIIFNKGDVGEDFYIVERGDFDVIGDNGVVLAKLSKGACFGELALLKNDTRAATVKTVTAGKCLTLSRENFNKRLGTLEEIQHMWRYEALRKVPILSKLTKTQRNKLVLVMQERTYTAGEAIVTQGEKGDIFYIMMHGEVSVSASGVEVTKIGPGGFFGELALLKEDVRQATVTAIDEVSVMYLDRNHFNMHLGSLQDIMQTQAVSYDAVTESKLAQSTQLSDFQPIATLGIGAFGKVLLVKFGEKRYALKCLQKNQIISMGLLTHVKREKDIMMECHSPFLVNLVACFKDKTQLYMLMECVMGGELFTYLQSLDDPISEEDAKFYAGCVVLAFEYLQDRNLLYRDLKPENLLIDRDGYIKVADFGFAKELRSGKTYTMCGTPDYLAPELVQQTGHNKAADWWALGVLLYEMVTGLPPFYDEDQVALFRNICNLKYSFPRHLSKDCRDLIKRLLTKNPARRLGNLKGGAQDVKEHPWFKDLDWVKLARKEIPAPYVPQIGGVDDVSNFEDIPLDEEHPGEGYSSKPYRSIGQFKDW</sequence>
<feature type="region of interest" description="Disordered" evidence="13">
    <location>
        <begin position="859"/>
        <end position="882"/>
    </location>
</feature>
<evidence type="ECO:0000259" key="14">
    <source>
        <dbReference type="PROSITE" id="PS50011"/>
    </source>
</evidence>
<keyword evidence="6 12" id="KW-0547">Nucleotide-binding</keyword>
<dbReference type="InterPro" id="IPR018490">
    <property type="entry name" value="cNMP-bd_dom_sf"/>
</dbReference>
<keyword evidence="7 17" id="KW-0418">Kinase</keyword>
<dbReference type="PROSITE" id="PS00107">
    <property type="entry name" value="PROTEIN_KINASE_ATP"/>
    <property type="match status" value="1"/>
</dbReference>
<feature type="domain" description="Cyclic nucleotide-binding" evidence="15">
    <location>
        <begin position="71"/>
        <end position="183"/>
    </location>
</feature>
<dbReference type="InterPro" id="IPR000719">
    <property type="entry name" value="Prot_kinase_dom"/>
</dbReference>
<evidence type="ECO:0000259" key="16">
    <source>
        <dbReference type="PROSITE" id="PS51285"/>
    </source>
</evidence>
<comment type="catalytic activity">
    <reaction evidence="10">
        <text>L-threonyl-[protein] + ATP = O-phospho-L-threonyl-[protein] + ADP + H(+)</text>
        <dbReference type="Rhea" id="RHEA:46608"/>
        <dbReference type="Rhea" id="RHEA-COMP:11060"/>
        <dbReference type="Rhea" id="RHEA-COMP:11605"/>
        <dbReference type="ChEBI" id="CHEBI:15378"/>
        <dbReference type="ChEBI" id="CHEBI:30013"/>
        <dbReference type="ChEBI" id="CHEBI:30616"/>
        <dbReference type="ChEBI" id="CHEBI:61977"/>
        <dbReference type="ChEBI" id="CHEBI:456216"/>
        <dbReference type="EC" id="2.7.11.12"/>
    </reaction>
</comment>
<dbReference type="InterPro" id="IPR014710">
    <property type="entry name" value="RmlC-like_jellyroll"/>
</dbReference>
<evidence type="ECO:0000313" key="17">
    <source>
        <dbReference type="EMBL" id="QDZ23048.1"/>
    </source>
</evidence>
<dbReference type="SMART" id="SM00220">
    <property type="entry name" value="S_TKc"/>
    <property type="match status" value="1"/>
</dbReference>
<evidence type="ECO:0000256" key="9">
    <source>
        <dbReference type="ARBA" id="ARBA00022992"/>
    </source>
</evidence>
<evidence type="ECO:0000256" key="3">
    <source>
        <dbReference type="ARBA" id="ARBA00022527"/>
    </source>
</evidence>
<dbReference type="Pfam" id="PF00069">
    <property type="entry name" value="Pkinase"/>
    <property type="match status" value="1"/>
</dbReference>
<evidence type="ECO:0000256" key="6">
    <source>
        <dbReference type="ARBA" id="ARBA00022741"/>
    </source>
</evidence>
<evidence type="ECO:0000256" key="13">
    <source>
        <dbReference type="SAM" id="MobiDB-lite"/>
    </source>
</evidence>
<dbReference type="CDD" id="cd00038">
    <property type="entry name" value="CAP_ED"/>
    <property type="match status" value="4"/>
</dbReference>
<dbReference type="GO" id="GO:0004692">
    <property type="term" value="F:cGMP-dependent protein kinase activity"/>
    <property type="evidence" value="ECO:0007669"/>
    <property type="project" value="UniProtKB-EC"/>
</dbReference>
<dbReference type="PRINTS" id="PR00103">
    <property type="entry name" value="CAMPKINASE"/>
</dbReference>
<dbReference type="Pfam" id="PF00027">
    <property type="entry name" value="cNMP_binding"/>
    <property type="match status" value="4"/>
</dbReference>
<dbReference type="GO" id="GO:0005524">
    <property type="term" value="F:ATP binding"/>
    <property type="evidence" value="ECO:0007669"/>
    <property type="project" value="UniProtKB-UniRule"/>
</dbReference>
<dbReference type="PROSITE" id="PS50042">
    <property type="entry name" value="CNMP_BINDING_3"/>
    <property type="match status" value="4"/>
</dbReference>
<feature type="domain" description="Protein kinase" evidence="14">
    <location>
        <begin position="570"/>
        <end position="824"/>
    </location>
</feature>
<evidence type="ECO:0000256" key="7">
    <source>
        <dbReference type="ARBA" id="ARBA00022777"/>
    </source>
</evidence>
<dbReference type="PROSITE" id="PS00889">
    <property type="entry name" value="CNMP_BINDING_2"/>
    <property type="match status" value="4"/>
</dbReference>
<name>A0A5B8MQQ6_9CHLO</name>
<keyword evidence="18" id="KW-1185">Reference proteome</keyword>
<evidence type="ECO:0000259" key="15">
    <source>
        <dbReference type="PROSITE" id="PS50042"/>
    </source>
</evidence>
<dbReference type="SUPFAM" id="SSF56112">
    <property type="entry name" value="Protein kinase-like (PK-like)"/>
    <property type="match status" value="1"/>
</dbReference>
<feature type="region of interest" description="Disordered" evidence="13">
    <location>
        <begin position="1"/>
        <end position="32"/>
    </location>
</feature>
<dbReference type="STRING" id="1764295.A0A5B8MQQ6"/>
<dbReference type="SUPFAM" id="SSF51206">
    <property type="entry name" value="cAMP-binding domain-like"/>
    <property type="match status" value="4"/>
</dbReference>
<feature type="domain" description="Cyclic nucleotide-binding" evidence="15">
    <location>
        <begin position="322"/>
        <end position="438"/>
    </location>
</feature>
<dbReference type="PANTHER" id="PTHR24353">
    <property type="entry name" value="CYCLIC NUCLEOTIDE-DEPENDENT PROTEIN KINASE"/>
    <property type="match status" value="1"/>
</dbReference>
<dbReference type="Gene3D" id="1.10.510.10">
    <property type="entry name" value="Transferase(Phosphotransferase) domain 1"/>
    <property type="match status" value="1"/>
</dbReference>
<dbReference type="PROSITE" id="PS00888">
    <property type="entry name" value="CNMP_BINDING_1"/>
    <property type="match status" value="1"/>
</dbReference>
<gene>
    <name evidence="17" type="ORF">A3770_09p55660</name>
</gene>
<keyword evidence="5" id="KW-0808">Transferase</keyword>
<keyword evidence="9" id="KW-0142">cGMP-binding</keyword>
<keyword evidence="4" id="KW-0140">cGMP</keyword>
<dbReference type="InterPro" id="IPR000961">
    <property type="entry name" value="AGC-kinase_C"/>
</dbReference>
<evidence type="ECO:0000256" key="5">
    <source>
        <dbReference type="ARBA" id="ARBA00022679"/>
    </source>
</evidence>
<evidence type="ECO:0000256" key="2">
    <source>
        <dbReference type="ARBA" id="ARBA00012428"/>
    </source>
</evidence>
<protein>
    <recommendedName>
        <fullName evidence="2">cGMP-dependent protein kinase</fullName>
        <ecNumber evidence="2">2.7.11.12</ecNumber>
    </recommendedName>
</protein>
<comment type="similarity">
    <text evidence="1">Belongs to the protein kinase superfamily. AGC Ser/Thr protein kinase family. cGMP subfamily.</text>
</comment>
<evidence type="ECO:0000256" key="11">
    <source>
        <dbReference type="ARBA" id="ARBA00047462"/>
    </source>
</evidence>
<feature type="domain" description="Cyclic nucleotide-binding" evidence="15">
    <location>
        <begin position="204"/>
        <end position="313"/>
    </location>
</feature>
<proteinExistence type="inferred from homology"/>
<evidence type="ECO:0000256" key="8">
    <source>
        <dbReference type="ARBA" id="ARBA00022840"/>
    </source>
</evidence>
<feature type="domain" description="AGC-kinase C-terminal" evidence="16">
    <location>
        <begin position="825"/>
        <end position="882"/>
    </location>
</feature>
<keyword evidence="8 12" id="KW-0067">ATP-binding</keyword>
<dbReference type="EMBL" id="CP031042">
    <property type="protein sequence ID" value="QDZ23048.1"/>
    <property type="molecule type" value="Genomic_DNA"/>
</dbReference>
<dbReference type="Proteomes" id="UP000316726">
    <property type="component" value="Chromosome 9"/>
</dbReference>
<dbReference type="SMART" id="SM00133">
    <property type="entry name" value="S_TK_X"/>
    <property type="match status" value="1"/>
</dbReference>
<comment type="catalytic activity">
    <reaction evidence="11">
        <text>L-seryl-[protein] + ATP = O-phospho-L-seryl-[protein] + ADP + H(+)</text>
        <dbReference type="Rhea" id="RHEA:17989"/>
        <dbReference type="Rhea" id="RHEA-COMP:9863"/>
        <dbReference type="Rhea" id="RHEA-COMP:11604"/>
        <dbReference type="ChEBI" id="CHEBI:15378"/>
        <dbReference type="ChEBI" id="CHEBI:29999"/>
        <dbReference type="ChEBI" id="CHEBI:30616"/>
        <dbReference type="ChEBI" id="CHEBI:83421"/>
        <dbReference type="ChEBI" id="CHEBI:456216"/>
        <dbReference type="EC" id="2.7.11.12"/>
    </reaction>
</comment>
<dbReference type="PANTHER" id="PTHR24353:SF143">
    <property type="entry name" value="PROTEIN KINASE DOMAIN-CONTAINING PROTEIN"/>
    <property type="match status" value="1"/>
</dbReference>
<feature type="binding site" evidence="12">
    <location>
        <position position="597"/>
    </location>
    <ligand>
        <name>ATP</name>
        <dbReference type="ChEBI" id="CHEBI:30616"/>
    </ligand>
</feature>
<feature type="compositionally biased region" description="Basic and acidic residues" evidence="13">
    <location>
        <begin position="13"/>
        <end position="30"/>
    </location>
</feature>
<accession>A0A5B8MQQ6</accession>
<evidence type="ECO:0000256" key="1">
    <source>
        <dbReference type="ARBA" id="ARBA00006352"/>
    </source>
</evidence>
<dbReference type="Gene3D" id="3.30.200.20">
    <property type="entry name" value="Phosphorylase Kinase, domain 1"/>
    <property type="match status" value="1"/>
</dbReference>
<dbReference type="InterPro" id="IPR008271">
    <property type="entry name" value="Ser/Thr_kinase_AS"/>
</dbReference>
<dbReference type="InterPro" id="IPR011009">
    <property type="entry name" value="Kinase-like_dom_sf"/>
</dbReference>
<reference evidence="17 18" key="1">
    <citation type="submission" date="2018-07" db="EMBL/GenBank/DDBJ databases">
        <title>The complete nuclear genome of the prasinophyte Chloropicon primus (CCMP1205).</title>
        <authorList>
            <person name="Pombert J.-F."/>
            <person name="Otis C."/>
            <person name="Turmel M."/>
            <person name="Lemieux C."/>
        </authorList>
    </citation>
    <scope>NUCLEOTIDE SEQUENCE [LARGE SCALE GENOMIC DNA]</scope>
    <source>
        <strain evidence="17 18">CCMP1205</strain>
    </source>
</reference>